<proteinExistence type="predicted"/>
<name>A0A2H1VJS6_SPOFR</name>
<protein>
    <submittedName>
        <fullName evidence="1">SFRICE_029539</fullName>
    </submittedName>
</protein>
<organism evidence="1">
    <name type="scientific">Spodoptera frugiperda</name>
    <name type="common">Fall armyworm</name>
    <dbReference type="NCBI Taxonomy" id="7108"/>
    <lineage>
        <taxon>Eukaryota</taxon>
        <taxon>Metazoa</taxon>
        <taxon>Ecdysozoa</taxon>
        <taxon>Arthropoda</taxon>
        <taxon>Hexapoda</taxon>
        <taxon>Insecta</taxon>
        <taxon>Pterygota</taxon>
        <taxon>Neoptera</taxon>
        <taxon>Endopterygota</taxon>
        <taxon>Lepidoptera</taxon>
        <taxon>Glossata</taxon>
        <taxon>Ditrysia</taxon>
        <taxon>Noctuoidea</taxon>
        <taxon>Noctuidae</taxon>
        <taxon>Amphipyrinae</taxon>
        <taxon>Spodoptera</taxon>
    </lineage>
</organism>
<reference evidence="1" key="1">
    <citation type="submission" date="2016-07" db="EMBL/GenBank/DDBJ databases">
        <authorList>
            <person name="Bretaudeau A."/>
        </authorList>
    </citation>
    <scope>NUCLEOTIDE SEQUENCE</scope>
    <source>
        <strain evidence="1">Rice</strain>
        <tissue evidence="1">Whole body</tissue>
    </source>
</reference>
<accession>A0A2H1VJS6</accession>
<evidence type="ECO:0000313" key="1">
    <source>
        <dbReference type="EMBL" id="SOQ40692.1"/>
    </source>
</evidence>
<dbReference type="AlphaFoldDB" id="A0A2H1VJS6"/>
<sequence length="130" mass="14800">MMLSRLPAHMTWGKIYGCISKYLNPVNRNWHSIVSAYPVGDRREIGRQGYGGKLEKHPLTFPTLCEARGSVRLLLTKNHTVLLLLSEPEPRNNTYTMPAIFSNLDQLTNIEVSYNILYKEPNSHCGTLKV</sequence>
<dbReference type="EMBL" id="ODYU01002779">
    <property type="protein sequence ID" value="SOQ40692.1"/>
    <property type="molecule type" value="Genomic_DNA"/>
</dbReference>
<gene>
    <name evidence="1" type="ORF">SFRICE_029539</name>
</gene>